<dbReference type="Pfam" id="PF14111">
    <property type="entry name" value="DUF4283"/>
    <property type="match status" value="1"/>
</dbReference>
<evidence type="ECO:0000313" key="3">
    <source>
        <dbReference type="EMBL" id="KAE9455940.1"/>
    </source>
</evidence>
<comment type="caution">
    <text evidence="3">The sequence shown here is derived from an EMBL/GenBank/DDBJ whole genome shotgun (WGS) entry which is preliminary data.</text>
</comment>
<evidence type="ECO:0000313" key="4">
    <source>
        <dbReference type="Proteomes" id="UP000428333"/>
    </source>
</evidence>
<organism evidence="3 4">
    <name type="scientific">Rhododendron williamsianum</name>
    <dbReference type="NCBI Taxonomy" id="262921"/>
    <lineage>
        <taxon>Eukaryota</taxon>
        <taxon>Viridiplantae</taxon>
        <taxon>Streptophyta</taxon>
        <taxon>Embryophyta</taxon>
        <taxon>Tracheophyta</taxon>
        <taxon>Spermatophyta</taxon>
        <taxon>Magnoliopsida</taxon>
        <taxon>eudicotyledons</taxon>
        <taxon>Gunneridae</taxon>
        <taxon>Pentapetalae</taxon>
        <taxon>asterids</taxon>
        <taxon>Ericales</taxon>
        <taxon>Ericaceae</taxon>
        <taxon>Ericoideae</taxon>
        <taxon>Rhodoreae</taxon>
        <taxon>Rhododendron</taxon>
    </lineage>
</organism>
<dbReference type="OrthoDB" id="1101386at2759"/>
<dbReference type="InterPro" id="IPR025558">
    <property type="entry name" value="DUF4283"/>
</dbReference>
<feature type="compositionally biased region" description="Basic and acidic residues" evidence="1">
    <location>
        <begin position="389"/>
        <end position="398"/>
    </location>
</feature>
<evidence type="ECO:0000256" key="1">
    <source>
        <dbReference type="SAM" id="MobiDB-lite"/>
    </source>
</evidence>
<feature type="region of interest" description="Disordered" evidence="1">
    <location>
        <begin position="227"/>
        <end position="328"/>
    </location>
</feature>
<feature type="domain" description="DUF4283" evidence="2">
    <location>
        <begin position="26"/>
        <end position="106"/>
    </location>
</feature>
<reference evidence="3 4" key="1">
    <citation type="journal article" date="2019" name="Genome Biol. Evol.">
        <title>The Rhododendron genome and chromosomal organization provide insight into shared whole-genome duplications across the heath family (Ericaceae).</title>
        <authorList>
            <person name="Soza V.L."/>
            <person name="Lindsley D."/>
            <person name="Waalkes A."/>
            <person name="Ramage E."/>
            <person name="Patwardhan R.P."/>
            <person name="Burton J.N."/>
            <person name="Adey A."/>
            <person name="Kumar A."/>
            <person name="Qiu R."/>
            <person name="Shendure J."/>
            <person name="Hall B."/>
        </authorList>
    </citation>
    <scope>NUCLEOTIDE SEQUENCE [LARGE SCALE GENOMIC DNA]</scope>
    <source>
        <strain evidence="3">RSF 1966-606</strain>
    </source>
</reference>
<name>A0A6A4LC93_9ERIC</name>
<protein>
    <recommendedName>
        <fullName evidence="2">DUF4283 domain-containing protein</fullName>
    </recommendedName>
</protein>
<gene>
    <name evidence="3" type="ORF">C3L33_12166</name>
</gene>
<dbReference type="PANTHER" id="PTHR31286">
    <property type="entry name" value="GLYCINE-RICH CELL WALL STRUCTURAL PROTEIN 1.8-LIKE"/>
    <property type="match status" value="1"/>
</dbReference>
<feature type="non-terminal residue" evidence="3">
    <location>
        <position position="1"/>
    </location>
</feature>
<feature type="region of interest" description="Disordered" evidence="1">
    <location>
        <begin position="389"/>
        <end position="439"/>
    </location>
</feature>
<proteinExistence type="predicted"/>
<evidence type="ECO:0000259" key="2">
    <source>
        <dbReference type="Pfam" id="PF14111"/>
    </source>
</evidence>
<dbReference type="InterPro" id="IPR040256">
    <property type="entry name" value="At4g02000-like"/>
</dbReference>
<feature type="compositionally biased region" description="Basic and acidic residues" evidence="1">
    <location>
        <begin position="246"/>
        <end position="286"/>
    </location>
</feature>
<dbReference type="PANTHER" id="PTHR31286:SF178">
    <property type="entry name" value="DUF4283 DOMAIN-CONTAINING PROTEIN"/>
    <property type="match status" value="1"/>
</dbReference>
<sequence length="661" mass="74004">MAEPAMVEPEVIALDESYEECPQNARFVLVGKILSSKILNKTGVSRVIEKAWRTEEEFSISPWKDNVYAFGFKKEEDLCRVISRGPWSVMGSLLILRKWDQKKSFSELDFNFSPFWVQIHGLPLGLLNSKAGMTIARSLGEIIAVEEPGDKGRLANFLRVRVWVDITKPLKKGFFLRRPLEGDSWVRYKSFDVKTWGFDGSIRAESANIETMNYGDQPLQKLVYPEGDRQQQREEDGGACAGSLKGRVEGEKDNSRAPDSGERRGVQERWDGRTNCREKDTLHVETIEPEEGENIPDPRRRAQYYVEEPDSPRNSQMDDNLGPVEGNRPRSLVLDVSLQTGPEKLVGLKSGGEEGLALAFNKVLNLKRKSNCSPQRELEGKKQKRLLILDRESSNRSVEEEDGGPEAPLIRKVGLSRARGGRGRGRRGGRSRGGLSRDSKIEVQLHDSDLVDINVGSGYFIGMDSTSTGLSSLWAGSETQEMQGGLIRMEQENFWRLQDLSAATFLRTTILLLPVRPTPTSSSSSSQNQPSQAVAAGISKINTAVSSFPFLKTLTVVVPPSLPAESERTASKAKCFEAELKLQTLVLSGIRRCDCGFDWLWRSCKKLKKLSYIVMDPEARCLRGEFQSRRKLDFKDDGDLLEINVVLLEINVVSGDEEEIV</sequence>
<keyword evidence="4" id="KW-1185">Reference proteome</keyword>
<dbReference type="EMBL" id="QEFC01001772">
    <property type="protein sequence ID" value="KAE9455940.1"/>
    <property type="molecule type" value="Genomic_DNA"/>
</dbReference>
<dbReference type="Proteomes" id="UP000428333">
    <property type="component" value="Linkage Group LG07"/>
</dbReference>
<dbReference type="AlphaFoldDB" id="A0A6A4LC93"/>
<accession>A0A6A4LC93</accession>
<feature type="compositionally biased region" description="Basic and acidic residues" evidence="1">
    <location>
        <begin position="227"/>
        <end position="236"/>
    </location>
</feature>
<feature type="compositionally biased region" description="Basic residues" evidence="1">
    <location>
        <begin position="419"/>
        <end position="430"/>
    </location>
</feature>